<keyword evidence="5" id="KW-0443">Lipid metabolism</keyword>
<dbReference type="GO" id="GO:0016020">
    <property type="term" value="C:membrane"/>
    <property type="evidence" value="ECO:0007669"/>
    <property type="project" value="GOC"/>
</dbReference>
<dbReference type="Pfam" id="PF04116">
    <property type="entry name" value="FA_hydroxylase"/>
    <property type="match status" value="1"/>
</dbReference>
<dbReference type="RefSeq" id="WP_089080717.1">
    <property type="nucleotide sequence ID" value="NZ_VFPJ01000001.1"/>
</dbReference>
<keyword evidence="3 7" id="KW-1133">Transmembrane helix</keyword>
<sequence length="270" mass="31243">MNEIIHYFSSIPSSHRGFILAFGIAIFWIIENIKPFQAFDYLKWSHGIVNIFFTITTIVVNFILAFILIMASSWVTQQHLGLLAILGIENIWVYTVMGLLLMDFIGAYLVHYIEHKVPVLWRLHLIHHSDPWVDTTTANRHHPGESVVRFVFTTMAVIVVGSPIWMVFLYQTLSVVATQFNHANVALPDKIDRFLSYFIVTPNMHKVHHHYQMPYTDSNYGNIFSVWDRLFGTFSELEGGAIVFGIDTDMDKNNNNSIIYLLKMPFFNKK</sequence>
<feature type="transmembrane region" description="Helical" evidence="7">
    <location>
        <begin position="17"/>
        <end position="36"/>
    </location>
</feature>
<dbReference type="GO" id="GO:0005506">
    <property type="term" value="F:iron ion binding"/>
    <property type="evidence" value="ECO:0007669"/>
    <property type="project" value="InterPro"/>
</dbReference>
<evidence type="ECO:0000313" key="9">
    <source>
        <dbReference type="EMBL" id="TQM41711.1"/>
    </source>
</evidence>
<evidence type="ECO:0000256" key="1">
    <source>
        <dbReference type="ARBA" id="ARBA00004127"/>
    </source>
</evidence>
<feature type="transmembrane region" description="Helical" evidence="7">
    <location>
        <begin position="150"/>
        <end position="170"/>
    </location>
</feature>
<dbReference type="InterPro" id="IPR051689">
    <property type="entry name" value="Sterol_desaturase/TMEM195"/>
</dbReference>
<dbReference type="GO" id="GO:0008610">
    <property type="term" value="P:lipid biosynthetic process"/>
    <property type="evidence" value="ECO:0007669"/>
    <property type="project" value="InterPro"/>
</dbReference>
<keyword evidence="4" id="KW-0560">Oxidoreductase</keyword>
<evidence type="ECO:0000256" key="4">
    <source>
        <dbReference type="ARBA" id="ARBA00023002"/>
    </source>
</evidence>
<comment type="caution">
    <text evidence="9">The sequence shown here is derived from an EMBL/GenBank/DDBJ whole genome shotgun (WGS) entry which is preliminary data.</text>
</comment>
<evidence type="ECO:0000256" key="6">
    <source>
        <dbReference type="ARBA" id="ARBA00023136"/>
    </source>
</evidence>
<dbReference type="EMBL" id="VFPJ01000001">
    <property type="protein sequence ID" value="TQM41711.1"/>
    <property type="molecule type" value="Genomic_DNA"/>
</dbReference>
<keyword evidence="2 7" id="KW-0812">Transmembrane</keyword>
<evidence type="ECO:0000256" key="5">
    <source>
        <dbReference type="ARBA" id="ARBA00023098"/>
    </source>
</evidence>
<feature type="transmembrane region" description="Helical" evidence="7">
    <location>
        <begin position="48"/>
        <end position="71"/>
    </location>
</feature>
<dbReference type="GO" id="GO:0012505">
    <property type="term" value="C:endomembrane system"/>
    <property type="evidence" value="ECO:0007669"/>
    <property type="project" value="UniProtKB-SubCell"/>
</dbReference>
<accession>A0A543G6K3</accession>
<dbReference type="AlphaFoldDB" id="A0A543G6K3"/>
<evidence type="ECO:0000256" key="2">
    <source>
        <dbReference type="ARBA" id="ARBA00022692"/>
    </source>
</evidence>
<dbReference type="PANTHER" id="PTHR21624:SF1">
    <property type="entry name" value="ALKYLGLYCEROL MONOOXYGENASE"/>
    <property type="match status" value="1"/>
</dbReference>
<proteinExistence type="predicted"/>
<evidence type="ECO:0000256" key="3">
    <source>
        <dbReference type="ARBA" id="ARBA00022989"/>
    </source>
</evidence>
<feature type="domain" description="Fatty acid hydroxylase" evidence="8">
    <location>
        <begin position="96"/>
        <end position="233"/>
    </location>
</feature>
<evidence type="ECO:0000313" key="10">
    <source>
        <dbReference type="Proteomes" id="UP000320773"/>
    </source>
</evidence>
<gene>
    <name evidence="9" type="ORF">BC670_2705</name>
</gene>
<protein>
    <submittedName>
        <fullName evidence="9">Sterol desaturase/sphingolipid hydroxylase (Fatty acid hydroxylase superfamily)</fullName>
    </submittedName>
</protein>
<comment type="subcellular location">
    <subcellularLocation>
        <location evidence="1">Endomembrane system</location>
        <topology evidence="1">Multi-pass membrane protein</topology>
    </subcellularLocation>
</comment>
<dbReference type="GO" id="GO:0006643">
    <property type="term" value="P:membrane lipid metabolic process"/>
    <property type="evidence" value="ECO:0007669"/>
    <property type="project" value="TreeGrafter"/>
</dbReference>
<dbReference type="Proteomes" id="UP000320773">
    <property type="component" value="Unassembled WGS sequence"/>
</dbReference>
<dbReference type="InterPro" id="IPR006694">
    <property type="entry name" value="Fatty_acid_hydroxylase"/>
</dbReference>
<evidence type="ECO:0000256" key="7">
    <source>
        <dbReference type="SAM" id="Phobius"/>
    </source>
</evidence>
<organism evidence="9 10">
    <name type="scientific">Flavobacterium branchiophilum</name>
    <dbReference type="NCBI Taxonomy" id="55197"/>
    <lineage>
        <taxon>Bacteria</taxon>
        <taxon>Pseudomonadati</taxon>
        <taxon>Bacteroidota</taxon>
        <taxon>Flavobacteriia</taxon>
        <taxon>Flavobacteriales</taxon>
        <taxon>Flavobacteriaceae</taxon>
        <taxon>Flavobacterium</taxon>
    </lineage>
</organism>
<name>A0A543G6K3_9FLAO</name>
<dbReference type="GO" id="GO:0050479">
    <property type="term" value="F:glyceryl-ether monooxygenase activity"/>
    <property type="evidence" value="ECO:0007669"/>
    <property type="project" value="TreeGrafter"/>
</dbReference>
<keyword evidence="6 7" id="KW-0472">Membrane</keyword>
<evidence type="ECO:0000259" key="8">
    <source>
        <dbReference type="Pfam" id="PF04116"/>
    </source>
</evidence>
<feature type="transmembrane region" description="Helical" evidence="7">
    <location>
        <begin position="91"/>
        <end position="113"/>
    </location>
</feature>
<reference evidence="9 10" key="1">
    <citation type="submission" date="2019-06" db="EMBL/GenBank/DDBJ databases">
        <title>Genomic Encyclopedia of Archaeal and Bacterial Type Strains, Phase II (KMG-II): from individual species to whole genera.</title>
        <authorList>
            <person name="Goeker M."/>
        </authorList>
    </citation>
    <scope>NUCLEOTIDE SEQUENCE [LARGE SCALE GENOMIC DNA]</scope>
    <source>
        <strain evidence="9 10">DSM 24789</strain>
    </source>
</reference>
<dbReference type="PANTHER" id="PTHR21624">
    <property type="entry name" value="STEROL DESATURASE-RELATED PROTEIN"/>
    <property type="match status" value="1"/>
</dbReference>